<feature type="region of interest" description="Disordered" evidence="1">
    <location>
        <begin position="236"/>
        <end position="286"/>
    </location>
</feature>
<sequence>MGTYAKAQSPTVFDQLITLKNGRTYRMDHTSQDYQTSVMEWLDSLTYPPNIPINTRGSNRKNDSGTQLQATVNGEANPEFNITKTSANTPPHNENGSDGLGGNGCGTQLQAATNENGHETIRQSITLAMKTITNKQMTIKSEDSNNQTVKNLTMKPNINRIVQTIDQERQDHLTQLIPNKKQETQTLHNLKSNLLQSLNPQNQAKQKERLQYLNRRLNKLMNTILERKTGQSKLIPDKSLGSLEARTNSDTLNHNNHKWRRIQKSMKTKRKGVQNQKTPFHSHNTI</sequence>
<evidence type="ECO:0000313" key="2">
    <source>
        <dbReference type="EMBL" id="KAA6365595.1"/>
    </source>
</evidence>
<feature type="compositionally biased region" description="Polar residues" evidence="1">
    <location>
        <begin position="73"/>
        <end position="92"/>
    </location>
</feature>
<evidence type="ECO:0000313" key="3">
    <source>
        <dbReference type="Proteomes" id="UP000324800"/>
    </source>
</evidence>
<feature type="compositionally biased region" description="Basic residues" evidence="1">
    <location>
        <begin position="255"/>
        <end position="272"/>
    </location>
</feature>
<name>A0A5J4U787_9EUKA</name>
<feature type="compositionally biased region" description="Polar residues" evidence="1">
    <location>
        <begin position="245"/>
        <end position="254"/>
    </location>
</feature>
<feature type="non-terminal residue" evidence="2">
    <location>
        <position position="286"/>
    </location>
</feature>
<comment type="caution">
    <text evidence="2">The sequence shown here is derived from an EMBL/GenBank/DDBJ whole genome shotgun (WGS) entry which is preliminary data.</text>
</comment>
<accession>A0A5J4U787</accession>
<feature type="region of interest" description="Disordered" evidence="1">
    <location>
        <begin position="73"/>
        <end position="105"/>
    </location>
</feature>
<proteinExistence type="predicted"/>
<protein>
    <submittedName>
        <fullName evidence="2">Uncharacterized protein</fullName>
    </submittedName>
</protein>
<dbReference type="AlphaFoldDB" id="A0A5J4U787"/>
<dbReference type="Proteomes" id="UP000324800">
    <property type="component" value="Unassembled WGS sequence"/>
</dbReference>
<reference evidence="2 3" key="1">
    <citation type="submission" date="2019-03" db="EMBL/GenBank/DDBJ databases">
        <title>Single cell metagenomics reveals metabolic interactions within the superorganism composed of flagellate Streblomastix strix and complex community of Bacteroidetes bacteria on its surface.</title>
        <authorList>
            <person name="Treitli S.C."/>
            <person name="Kolisko M."/>
            <person name="Husnik F."/>
            <person name="Keeling P."/>
            <person name="Hampl V."/>
        </authorList>
    </citation>
    <scope>NUCLEOTIDE SEQUENCE [LARGE SCALE GENOMIC DNA]</scope>
    <source>
        <strain evidence="2">ST1C</strain>
    </source>
</reference>
<feature type="compositionally biased region" description="Polar residues" evidence="1">
    <location>
        <begin position="273"/>
        <end position="286"/>
    </location>
</feature>
<organism evidence="2 3">
    <name type="scientific">Streblomastix strix</name>
    <dbReference type="NCBI Taxonomy" id="222440"/>
    <lineage>
        <taxon>Eukaryota</taxon>
        <taxon>Metamonada</taxon>
        <taxon>Preaxostyla</taxon>
        <taxon>Oxymonadida</taxon>
        <taxon>Streblomastigidae</taxon>
        <taxon>Streblomastix</taxon>
    </lineage>
</organism>
<dbReference type="EMBL" id="SNRW01020300">
    <property type="protein sequence ID" value="KAA6365595.1"/>
    <property type="molecule type" value="Genomic_DNA"/>
</dbReference>
<gene>
    <name evidence="2" type="ORF">EZS28_038877</name>
</gene>
<evidence type="ECO:0000256" key="1">
    <source>
        <dbReference type="SAM" id="MobiDB-lite"/>
    </source>
</evidence>